<evidence type="ECO:0000256" key="1">
    <source>
        <dbReference type="SAM" id="MobiDB-lite"/>
    </source>
</evidence>
<evidence type="ECO:0000313" key="2">
    <source>
        <dbReference type="EMBL" id="KAJ1612979.1"/>
    </source>
</evidence>
<proteinExistence type="predicted"/>
<dbReference type="EMBL" id="JAPCXC010000004">
    <property type="protein sequence ID" value="KAJ1612979.1"/>
    <property type="molecule type" value="Genomic_DNA"/>
</dbReference>
<dbReference type="Proteomes" id="UP001067231">
    <property type="component" value="Unassembled WGS sequence"/>
</dbReference>
<organism evidence="2">
    <name type="scientific">Cryptosporidium canis</name>
    <dbReference type="NCBI Taxonomy" id="195482"/>
    <lineage>
        <taxon>Eukaryota</taxon>
        <taxon>Sar</taxon>
        <taxon>Alveolata</taxon>
        <taxon>Apicomplexa</taxon>
        <taxon>Conoidasida</taxon>
        <taxon>Coccidia</taxon>
        <taxon>Eucoccidiorida</taxon>
        <taxon>Eimeriorina</taxon>
        <taxon>Cryptosporidiidae</taxon>
        <taxon>Cryptosporidium</taxon>
    </lineage>
</organism>
<dbReference type="AlphaFoldDB" id="A0A9D5DIU3"/>
<feature type="region of interest" description="Disordered" evidence="1">
    <location>
        <begin position="34"/>
        <end position="71"/>
    </location>
</feature>
<protein>
    <submittedName>
        <fullName evidence="2">Uncharacterized protein</fullName>
    </submittedName>
</protein>
<name>A0A9D5DIU3_9CRYT</name>
<gene>
    <name evidence="2" type="ORF">OJ253_396</name>
</gene>
<comment type="caution">
    <text evidence="2">The sequence shown here is derived from an EMBL/GenBank/DDBJ whole genome shotgun (WGS) entry which is preliminary data.</text>
</comment>
<accession>A0A9D5DIU3</accession>
<reference evidence="2" key="1">
    <citation type="submission" date="2022-10" db="EMBL/GenBank/DDBJ databases">
        <title>Adaptive evolution leads to modifications in subtelomeric GC content in a zoonotic Cryptosporidium species.</title>
        <authorList>
            <person name="Li J."/>
            <person name="Feng Y."/>
            <person name="Xiao L."/>
        </authorList>
    </citation>
    <scope>NUCLEOTIDE SEQUENCE</scope>
    <source>
        <strain evidence="2">33844</strain>
    </source>
</reference>
<sequence length="83" mass="8830">MGRVCVLERGEESLENRRGIKSLPLLGWQCGVGRSPPESRHKAYQDRITGATPAGPPGYREAPRGTTGAESSLQLIVISGGGR</sequence>